<name>A0A3M7M576_9PLEO</name>
<evidence type="ECO:0000313" key="2">
    <source>
        <dbReference type="Proteomes" id="UP000265663"/>
    </source>
</evidence>
<dbReference type="PANTHER" id="PTHR42085:SF1">
    <property type="entry name" value="F-BOX DOMAIN-CONTAINING PROTEIN"/>
    <property type="match status" value="1"/>
</dbReference>
<evidence type="ECO:0000313" key="1">
    <source>
        <dbReference type="EMBL" id="RMZ69626.1"/>
    </source>
</evidence>
<accession>A0A3M7M576</accession>
<proteinExistence type="predicted"/>
<dbReference type="EMBL" id="KE747818">
    <property type="protein sequence ID" value="RMZ69626.1"/>
    <property type="molecule type" value="Genomic_DNA"/>
</dbReference>
<reference evidence="1 2" key="1">
    <citation type="journal article" date="2014" name="PLoS ONE">
        <title>De novo Genome Assembly of the Fungal Plant Pathogen Pyrenophora semeniperda.</title>
        <authorList>
            <person name="Soliai M.M."/>
            <person name="Meyer S.E."/>
            <person name="Udall J.A."/>
            <person name="Elzinga D.E."/>
            <person name="Hermansen R.A."/>
            <person name="Bodily P.M."/>
            <person name="Hart A.A."/>
            <person name="Coleman C.E."/>
        </authorList>
    </citation>
    <scope>NUCLEOTIDE SEQUENCE [LARGE SCALE GENOMIC DNA]</scope>
    <source>
        <strain evidence="1 2">CCB06</strain>
        <tissue evidence="1">Mycelium</tissue>
    </source>
</reference>
<protein>
    <recommendedName>
        <fullName evidence="3">F-box domain-containing protein</fullName>
    </recommendedName>
</protein>
<keyword evidence="2" id="KW-1185">Reference proteome</keyword>
<evidence type="ECO:0008006" key="3">
    <source>
        <dbReference type="Google" id="ProtNLM"/>
    </source>
</evidence>
<sequence>MTRPQLENQRLISTPRLAANMASRASAKEMSISESGMLRLFGWVGGYRMCAKILPVEIKLQLQSPLLRLPSELRNMVFEFVFVDNGNLHMLSNDPARDTRRLRRLLKLNSLRNVCQQLRLETAGMDRNTFTMHDFGVIRRLSVFGDNAKVVVSCTTWSVFITASFHNLIRLCREDPKAEVHVLANMPRFLEGVKDMYLQGCAQALSKTMLIKL</sequence>
<dbReference type="AlphaFoldDB" id="A0A3M7M576"/>
<organism evidence="1 2">
    <name type="scientific">Pyrenophora seminiperda CCB06</name>
    <dbReference type="NCBI Taxonomy" id="1302712"/>
    <lineage>
        <taxon>Eukaryota</taxon>
        <taxon>Fungi</taxon>
        <taxon>Dikarya</taxon>
        <taxon>Ascomycota</taxon>
        <taxon>Pezizomycotina</taxon>
        <taxon>Dothideomycetes</taxon>
        <taxon>Pleosporomycetidae</taxon>
        <taxon>Pleosporales</taxon>
        <taxon>Pleosporineae</taxon>
        <taxon>Pleosporaceae</taxon>
        <taxon>Pyrenophora</taxon>
    </lineage>
</organism>
<dbReference type="InterPro" id="IPR038883">
    <property type="entry name" value="AN11006-like"/>
</dbReference>
<gene>
    <name evidence="1" type="ORF">GMOD_00006459</name>
</gene>
<dbReference type="PANTHER" id="PTHR42085">
    <property type="entry name" value="F-BOX DOMAIN-CONTAINING PROTEIN"/>
    <property type="match status" value="1"/>
</dbReference>
<dbReference type="Proteomes" id="UP000265663">
    <property type="component" value="Unassembled WGS sequence"/>
</dbReference>